<accession>A0A8S0WD65</accession>
<organism evidence="1 2">
    <name type="scientific">Candidatus Methylobacter favarea</name>
    <dbReference type="NCBI Taxonomy" id="2707345"/>
    <lineage>
        <taxon>Bacteria</taxon>
        <taxon>Pseudomonadati</taxon>
        <taxon>Pseudomonadota</taxon>
        <taxon>Gammaproteobacteria</taxon>
        <taxon>Methylococcales</taxon>
        <taxon>Methylococcaceae</taxon>
        <taxon>Methylobacter</taxon>
    </lineage>
</organism>
<reference evidence="1 2" key="1">
    <citation type="submission" date="2020-02" db="EMBL/GenBank/DDBJ databases">
        <authorList>
            <person name="Hogendoorn C."/>
        </authorList>
    </citation>
    <scope>NUCLEOTIDE SEQUENCE [LARGE SCALE GENOMIC DNA]</scope>
    <source>
        <strain evidence="1">METHB21</strain>
    </source>
</reference>
<dbReference type="EMBL" id="CADCXN010000128">
    <property type="protein sequence ID" value="CAA9893025.1"/>
    <property type="molecule type" value="Genomic_DNA"/>
</dbReference>
<sequence length="56" mass="6548">MRFASLALNDNEVLLTKTKLKKAGFSDKEIADLEPVAERQNPHNFEWYYFISSKKD</sequence>
<evidence type="ECO:0000313" key="1">
    <source>
        <dbReference type="EMBL" id="CAA9893025.1"/>
    </source>
</evidence>
<dbReference type="Proteomes" id="UP000494216">
    <property type="component" value="Unassembled WGS sequence"/>
</dbReference>
<gene>
    <name evidence="1" type="ORF">METHB2_930009</name>
</gene>
<comment type="caution">
    <text evidence="1">The sequence shown here is derived from an EMBL/GenBank/DDBJ whole genome shotgun (WGS) entry which is preliminary data.</text>
</comment>
<dbReference type="AlphaFoldDB" id="A0A8S0WD65"/>
<proteinExistence type="predicted"/>
<name>A0A8S0WD65_9GAMM</name>
<protein>
    <submittedName>
        <fullName evidence="1">Uncharacterized protein</fullName>
    </submittedName>
</protein>
<evidence type="ECO:0000313" key="2">
    <source>
        <dbReference type="Proteomes" id="UP000494216"/>
    </source>
</evidence>
<dbReference type="RefSeq" id="WP_217426625.1">
    <property type="nucleotide sequence ID" value="NZ_CADCXN010000128.1"/>
</dbReference>
<keyword evidence="2" id="KW-1185">Reference proteome</keyword>